<dbReference type="AlphaFoldDB" id="A0A377R3U3"/>
<dbReference type="EC" id="3.6.3.-" evidence="2"/>
<dbReference type="Proteomes" id="UP000254293">
    <property type="component" value="Unassembled WGS sequence"/>
</dbReference>
<proteinExistence type="predicted"/>
<dbReference type="InterPro" id="IPR027417">
    <property type="entry name" value="P-loop_NTPase"/>
</dbReference>
<dbReference type="EMBL" id="UGJJ01000006">
    <property type="protein sequence ID" value="STR03457.1"/>
    <property type="molecule type" value="Genomic_DNA"/>
</dbReference>
<feature type="transmembrane region" description="Helical" evidence="1">
    <location>
        <begin position="91"/>
        <end position="114"/>
    </location>
</feature>
<sequence length="130" mass="14219">MLECLEDINRRFNVTIVIVTHEMSVIRRLCRRAALLDQGRLLEVACVENRQIHAETAIGRELVSEELVNANALENLQRLLPEFTKAIGQTLIMVGVSAAVAIVIGGALGIWLFASAPGPGVRPPRPQTAR</sequence>
<protein>
    <submittedName>
        <fullName evidence="2">Methionine import ATP-binding protein MetN</fullName>
        <ecNumber evidence="2">3.6.3.-</ecNumber>
    </submittedName>
</protein>
<reference evidence="2 3" key="1">
    <citation type="submission" date="2018-06" db="EMBL/GenBank/DDBJ databases">
        <authorList>
            <consortium name="Pathogen Informatics"/>
            <person name="Doyle S."/>
        </authorList>
    </citation>
    <scope>NUCLEOTIDE SEQUENCE [LARGE SCALE GENOMIC DNA]</scope>
    <source>
        <strain evidence="2 3">NCTC13336</strain>
    </source>
</reference>
<dbReference type="Gene3D" id="3.40.50.300">
    <property type="entry name" value="P-loop containing nucleotide triphosphate hydrolases"/>
    <property type="match status" value="1"/>
</dbReference>
<evidence type="ECO:0000256" key="1">
    <source>
        <dbReference type="SAM" id="Phobius"/>
    </source>
</evidence>
<keyword evidence="1" id="KW-1133">Transmembrane helix</keyword>
<keyword evidence="2" id="KW-0547">Nucleotide-binding</keyword>
<dbReference type="GO" id="GO:0005524">
    <property type="term" value="F:ATP binding"/>
    <property type="evidence" value="ECO:0007669"/>
    <property type="project" value="UniProtKB-KW"/>
</dbReference>
<organism evidence="2 3">
    <name type="scientific">Kingella potus</name>
    <dbReference type="NCBI Taxonomy" id="265175"/>
    <lineage>
        <taxon>Bacteria</taxon>
        <taxon>Pseudomonadati</taxon>
        <taxon>Pseudomonadota</taxon>
        <taxon>Betaproteobacteria</taxon>
        <taxon>Neisseriales</taxon>
        <taxon>Neisseriaceae</taxon>
        <taxon>Kingella</taxon>
    </lineage>
</organism>
<keyword evidence="2" id="KW-0378">Hydrolase</keyword>
<keyword evidence="2" id="KW-0067">ATP-binding</keyword>
<gene>
    <name evidence="2" type="primary">metN_5</name>
    <name evidence="2" type="ORF">NCTC13336_02385</name>
</gene>
<keyword evidence="1" id="KW-0472">Membrane</keyword>
<evidence type="ECO:0000313" key="3">
    <source>
        <dbReference type="Proteomes" id="UP000254293"/>
    </source>
</evidence>
<dbReference type="SUPFAM" id="SSF52540">
    <property type="entry name" value="P-loop containing nucleoside triphosphate hydrolases"/>
    <property type="match status" value="1"/>
</dbReference>
<accession>A0A377R3U3</accession>
<keyword evidence="3" id="KW-1185">Reference proteome</keyword>
<evidence type="ECO:0000313" key="2">
    <source>
        <dbReference type="EMBL" id="STR03457.1"/>
    </source>
</evidence>
<name>A0A377R3U3_9NEIS</name>
<dbReference type="GO" id="GO:0016787">
    <property type="term" value="F:hydrolase activity"/>
    <property type="evidence" value="ECO:0007669"/>
    <property type="project" value="UniProtKB-KW"/>
</dbReference>
<keyword evidence="1" id="KW-0812">Transmembrane</keyword>